<dbReference type="AlphaFoldDB" id="A0A371IWI5"/>
<dbReference type="GO" id="GO:0000049">
    <property type="term" value="F:tRNA binding"/>
    <property type="evidence" value="ECO:0007669"/>
    <property type="project" value="TreeGrafter"/>
</dbReference>
<proteinExistence type="inferred from homology"/>
<evidence type="ECO:0000256" key="9">
    <source>
        <dbReference type="SAM" id="Coils"/>
    </source>
</evidence>
<dbReference type="Gene3D" id="1.10.3090.10">
    <property type="entry name" value="cca-adding enzyme, domain 2"/>
    <property type="match status" value="1"/>
</dbReference>
<evidence type="ECO:0000256" key="8">
    <source>
        <dbReference type="RuleBase" id="RU003953"/>
    </source>
</evidence>
<dbReference type="Pfam" id="PF01743">
    <property type="entry name" value="PolyA_pol"/>
    <property type="match status" value="1"/>
</dbReference>
<sequence length="417" mass="48868">MKIYLPNNVKYIIDKIYKEGYEAFIVGGCVRDSILGIEPNDYDITTNAKPSEIIKIFKNHKLIENGIKHGTVGVIIDNEVYEITTYRLEGEYENNRRPKNVEFTSNISQDLKRRDFTINAIAYNDKVGIIDEFGGIQDIKNKIVKTVGNPDERFNEDGLRIIRAIRFSNKLNFEIESITLDSIYKNAYIIKNISKERITDEFTKIILSKKPQDMMLLYKTGVFKHIGILLKMDIHSYKCFEKEIEVLEKCDLDVSERLAMLEYVIRRKSFEKSNCKEDFDKCSIVENLKYSNQIINEYKLLLEYMLMNTDDIDLVKIKLILNKIGPEKFKKVLKLKSLYYSYCLKEEVNLIDEIIDNIKRIEEKNECYKIKDLNIDGNELQKLGYRGKEIGEKLNFLLNKVMENPNYNKKEILIGLL</sequence>
<evidence type="ECO:0000256" key="6">
    <source>
        <dbReference type="ARBA" id="ARBA00022741"/>
    </source>
</evidence>
<dbReference type="GO" id="GO:0016779">
    <property type="term" value="F:nucleotidyltransferase activity"/>
    <property type="evidence" value="ECO:0007669"/>
    <property type="project" value="UniProtKB-KW"/>
</dbReference>
<dbReference type="Gene3D" id="3.30.460.10">
    <property type="entry name" value="Beta Polymerase, domain 2"/>
    <property type="match status" value="1"/>
</dbReference>
<gene>
    <name evidence="12" type="ORF">CHF27_001155</name>
</gene>
<keyword evidence="6" id="KW-0547">Nucleotide-binding</keyword>
<dbReference type="SUPFAM" id="SSF81301">
    <property type="entry name" value="Nucleotidyltransferase"/>
    <property type="match status" value="1"/>
</dbReference>
<keyword evidence="4" id="KW-0548">Nucleotidyltransferase</keyword>
<dbReference type="RefSeq" id="WP_095404806.1">
    <property type="nucleotide sequence ID" value="NZ_NOJZ02000001.1"/>
</dbReference>
<dbReference type="GO" id="GO:0046872">
    <property type="term" value="F:metal ion binding"/>
    <property type="evidence" value="ECO:0007669"/>
    <property type="project" value="UniProtKB-KW"/>
</dbReference>
<evidence type="ECO:0000259" key="10">
    <source>
        <dbReference type="Pfam" id="PF01743"/>
    </source>
</evidence>
<keyword evidence="8" id="KW-0694">RNA-binding</keyword>
<comment type="caution">
    <text evidence="12">The sequence shown here is derived from an EMBL/GenBank/DDBJ whole genome shotgun (WGS) entry which is preliminary data.</text>
</comment>
<comment type="cofactor">
    <cofactor evidence="1">
        <name>Mg(2+)</name>
        <dbReference type="ChEBI" id="CHEBI:18420"/>
    </cofactor>
</comment>
<keyword evidence="5" id="KW-0479">Metal-binding</keyword>
<evidence type="ECO:0000256" key="5">
    <source>
        <dbReference type="ARBA" id="ARBA00022723"/>
    </source>
</evidence>
<keyword evidence="3" id="KW-0819">tRNA processing</keyword>
<evidence type="ECO:0000313" key="13">
    <source>
        <dbReference type="Proteomes" id="UP000243494"/>
    </source>
</evidence>
<dbReference type="InterPro" id="IPR050264">
    <property type="entry name" value="Bact_CCA-adding_enz_type3_sf"/>
</dbReference>
<dbReference type="GO" id="GO:0008033">
    <property type="term" value="P:tRNA processing"/>
    <property type="evidence" value="ECO:0007669"/>
    <property type="project" value="UniProtKB-KW"/>
</dbReference>
<dbReference type="InterPro" id="IPR043519">
    <property type="entry name" value="NT_sf"/>
</dbReference>
<dbReference type="Pfam" id="PF12627">
    <property type="entry name" value="PolyA_pol_RNAbd"/>
    <property type="match status" value="1"/>
</dbReference>
<keyword evidence="7" id="KW-0460">Magnesium</keyword>
<organism evidence="12 13">
    <name type="scientific">Romboutsia maritimum</name>
    <dbReference type="NCBI Taxonomy" id="2020948"/>
    <lineage>
        <taxon>Bacteria</taxon>
        <taxon>Bacillati</taxon>
        <taxon>Bacillota</taxon>
        <taxon>Clostridia</taxon>
        <taxon>Peptostreptococcales</taxon>
        <taxon>Peptostreptococcaceae</taxon>
        <taxon>Romboutsia</taxon>
    </lineage>
</organism>
<keyword evidence="13" id="KW-1185">Reference proteome</keyword>
<evidence type="ECO:0000256" key="2">
    <source>
        <dbReference type="ARBA" id="ARBA00022679"/>
    </source>
</evidence>
<evidence type="ECO:0000256" key="4">
    <source>
        <dbReference type="ARBA" id="ARBA00022695"/>
    </source>
</evidence>
<accession>A0A371IWI5</accession>
<evidence type="ECO:0000256" key="1">
    <source>
        <dbReference type="ARBA" id="ARBA00001946"/>
    </source>
</evidence>
<name>A0A371IWI5_9FIRM</name>
<feature type="domain" description="tRNA nucleotidyltransferase/poly(A) polymerase RNA and SrmB- binding" evidence="11">
    <location>
        <begin position="172"/>
        <end position="226"/>
    </location>
</feature>
<dbReference type="EMBL" id="NOJZ02000001">
    <property type="protein sequence ID" value="RDY24835.1"/>
    <property type="molecule type" value="Genomic_DNA"/>
</dbReference>
<dbReference type="GO" id="GO:0000166">
    <property type="term" value="F:nucleotide binding"/>
    <property type="evidence" value="ECO:0007669"/>
    <property type="project" value="UniProtKB-KW"/>
</dbReference>
<feature type="coiled-coil region" evidence="9">
    <location>
        <begin position="344"/>
        <end position="371"/>
    </location>
</feature>
<dbReference type="InterPro" id="IPR032828">
    <property type="entry name" value="PolyA_RNA-bd"/>
</dbReference>
<comment type="similarity">
    <text evidence="8">Belongs to the tRNA nucleotidyltransferase/poly(A) polymerase family.</text>
</comment>
<evidence type="ECO:0000313" key="12">
    <source>
        <dbReference type="EMBL" id="RDY24835.1"/>
    </source>
</evidence>
<evidence type="ECO:0000256" key="7">
    <source>
        <dbReference type="ARBA" id="ARBA00022842"/>
    </source>
</evidence>
<dbReference type="OrthoDB" id="9805698at2"/>
<reference evidence="12 13" key="1">
    <citation type="journal article" date="2017" name="Genome Announc.">
        <title>Draft Genome Sequence of Romboutsia maritimum sp. nov. Strain CCRI-22766(T), Isolated from Coastal Estuarine Mud.</title>
        <authorList>
            <person name="Maheux A.F."/>
            <person name="Boudreau D.K."/>
            <person name="Berube E."/>
            <person name="Boissinot M."/>
            <person name="Raymond F."/>
            <person name="Brodeur S."/>
            <person name="Corbeil J."/>
            <person name="Brightwell G."/>
            <person name="Broda D."/>
            <person name="Omar R.F."/>
            <person name="Bergeron M.G."/>
        </authorList>
    </citation>
    <scope>NUCLEOTIDE SEQUENCE [LARGE SCALE GENOMIC DNA]</scope>
    <source>
        <strain evidence="12 13">CCRI-22766</strain>
    </source>
</reference>
<keyword evidence="2 8" id="KW-0808">Transferase</keyword>
<feature type="domain" description="Poly A polymerase head" evidence="10">
    <location>
        <begin position="23"/>
        <end position="144"/>
    </location>
</feature>
<evidence type="ECO:0000259" key="11">
    <source>
        <dbReference type="Pfam" id="PF12627"/>
    </source>
</evidence>
<dbReference type="PANTHER" id="PTHR46173">
    <property type="entry name" value="CCA TRNA NUCLEOTIDYLTRANSFERASE 1, MITOCHONDRIAL"/>
    <property type="match status" value="1"/>
</dbReference>
<dbReference type="InterPro" id="IPR002646">
    <property type="entry name" value="PolA_pol_head_dom"/>
</dbReference>
<dbReference type="SUPFAM" id="SSF81891">
    <property type="entry name" value="Poly A polymerase C-terminal region-like"/>
    <property type="match status" value="1"/>
</dbReference>
<dbReference type="CDD" id="cd05398">
    <property type="entry name" value="NT_ClassII-CCAase"/>
    <property type="match status" value="1"/>
</dbReference>
<protein>
    <submittedName>
        <fullName evidence="12">CCA tRNA nucleotidyltransferase</fullName>
    </submittedName>
</protein>
<evidence type="ECO:0000256" key="3">
    <source>
        <dbReference type="ARBA" id="ARBA00022694"/>
    </source>
</evidence>
<dbReference type="PANTHER" id="PTHR46173:SF1">
    <property type="entry name" value="CCA TRNA NUCLEOTIDYLTRANSFERASE 1, MITOCHONDRIAL"/>
    <property type="match status" value="1"/>
</dbReference>
<dbReference type="Proteomes" id="UP000243494">
    <property type="component" value="Unassembled WGS sequence"/>
</dbReference>
<keyword evidence="9" id="KW-0175">Coiled coil</keyword>